<dbReference type="InterPro" id="IPR017926">
    <property type="entry name" value="GATASE"/>
</dbReference>
<keyword evidence="3" id="KW-1185">Reference proteome</keyword>
<evidence type="ECO:0000313" key="3">
    <source>
        <dbReference type="Proteomes" id="UP000199022"/>
    </source>
</evidence>
<dbReference type="PANTHER" id="PTHR42695:SF5">
    <property type="entry name" value="GLUTAMINE AMIDOTRANSFERASE YLR126C-RELATED"/>
    <property type="match status" value="1"/>
</dbReference>
<dbReference type="GO" id="GO:0005829">
    <property type="term" value="C:cytosol"/>
    <property type="evidence" value="ECO:0007669"/>
    <property type="project" value="TreeGrafter"/>
</dbReference>
<dbReference type="AlphaFoldDB" id="A0A1I1GW75"/>
<dbReference type="Proteomes" id="UP000199022">
    <property type="component" value="Unassembled WGS sequence"/>
</dbReference>
<organism evidence="2 3">
    <name type="scientific">Klenkia taihuensis</name>
    <dbReference type="NCBI Taxonomy" id="1225127"/>
    <lineage>
        <taxon>Bacteria</taxon>
        <taxon>Bacillati</taxon>
        <taxon>Actinomycetota</taxon>
        <taxon>Actinomycetes</taxon>
        <taxon>Geodermatophilales</taxon>
        <taxon>Geodermatophilaceae</taxon>
        <taxon>Klenkia</taxon>
    </lineage>
</organism>
<dbReference type="PANTHER" id="PTHR42695">
    <property type="entry name" value="GLUTAMINE AMIDOTRANSFERASE YLR126C-RELATED"/>
    <property type="match status" value="1"/>
</dbReference>
<dbReference type="SUPFAM" id="SSF52317">
    <property type="entry name" value="Class I glutamine amidotransferase-like"/>
    <property type="match status" value="1"/>
</dbReference>
<proteinExistence type="predicted"/>
<dbReference type="InterPro" id="IPR029062">
    <property type="entry name" value="Class_I_gatase-like"/>
</dbReference>
<dbReference type="EMBL" id="FOMD01000001">
    <property type="protein sequence ID" value="SFC15542.1"/>
    <property type="molecule type" value="Genomic_DNA"/>
</dbReference>
<evidence type="ECO:0000313" key="2">
    <source>
        <dbReference type="EMBL" id="SFC15542.1"/>
    </source>
</evidence>
<dbReference type="InterPro" id="IPR044992">
    <property type="entry name" value="ChyE-like"/>
</dbReference>
<dbReference type="Pfam" id="PF00117">
    <property type="entry name" value="GATase"/>
    <property type="match status" value="1"/>
</dbReference>
<dbReference type="STRING" id="1225127.SAMN05661030_0254"/>
<sequence>MPCRRPAVVGAPAKVVAVVTGEAVVWAGSGTLWPGTGWGEPLAEQLAALGWRVSLVPWGDPADEHRGRADVLHVFSGGLEAVGSRTAAMAERLDAVRSALAVADEGRAAVLGVCLGAQMIAAVTTGVAPQPVAAGGEVGTTTVHGHGVPDLTVPTAHVQEVPASVLQRPDVRLLWSNAVSTVQGFAVGRAAVGVQFHPELTAPEARWAAASFRSLLDVPDAPPATGVVDPAASLSTVLAAAGAHRRVGALAA</sequence>
<accession>A0A1I1GW75</accession>
<name>A0A1I1GW75_9ACTN</name>
<evidence type="ECO:0000259" key="1">
    <source>
        <dbReference type="Pfam" id="PF00117"/>
    </source>
</evidence>
<dbReference type="PROSITE" id="PS51273">
    <property type="entry name" value="GATASE_TYPE_1"/>
    <property type="match status" value="1"/>
</dbReference>
<gene>
    <name evidence="2" type="ORF">SAMN05661030_0254</name>
</gene>
<reference evidence="3" key="1">
    <citation type="submission" date="2016-10" db="EMBL/GenBank/DDBJ databases">
        <authorList>
            <person name="Varghese N."/>
            <person name="Submissions S."/>
        </authorList>
    </citation>
    <scope>NUCLEOTIDE SEQUENCE [LARGE SCALE GENOMIC DNA]</scope>
    <source>
        <strain evidence="3">DSM 45962</strain>
    </source>
</reference>
<dbReference type="GO" id="GO:0016740">
    <property type="term" value="F:transferase activity"/>
    <property type="evidence" value="ECO:0007669"/>
    <property type="project" value="UniProtKB-KW"/>
</dbReference>
<keyword evidence="2" id="KW-0808">Transferase</keyword>
<keyword evidence="2" id="KW-0315">Glutamine amidotransferase</keyword>
<feature type="domain" description="Glutamine amidotransferase" evidence="1">
    <location>
        <begin position="42"/>
        <end position="202"/>
    </location>
</feature>
<dbReference type="Gene3D" id="3.40.50.880">
    <property type="match status" value="1"/>
</dbReference>
<protein>
    <submittedName>
        <fullName evidence="2">GMP synthase-Glutamine amidotransferase</fullName>
    </submittedName>
</protein>